<dbReference type="GO" id="GO:0071028">
    <property type="term" value="P:nuclear mRNA surveillance"/>
    <property type="evidence" value="ECO:0007669"/>
    <property type="project" value="TreeGrafter"/>
</dbReference>
<comment type="similarity">
    <text evidence="3">Belongs to the RNase PH family.</text>
</comment>
<comment type="subcellular location">
    <subcellularLocation>
        <location evidence="1">Cytoplasm</location>
    </subcellularLocation>
    <subcellularLocation>
        <location evidence="2">Nucleus</location>
        <location evidence="2">Nucleolus</location>
    </subcellularLocation>
</comment>
<evidence type="ECO:0000259" key="11">
    <source>
        <dbReference type="Pfam" id="PF03725"/>
    </source>
</evidence>
<dbReference type="Pfam" id="PF01138">
    <property type="entry name" value="RNase_PH"/>
    <property type="match status" value="1"/>
</dbReference>
<dbReference type="GO" id="GO:0000467">
    <property type="term" value="P:exonucleolytic trimming to generate mature 3'-end of 5.8S rRNA from tricistronic rRNA transcript (SSU-rRNA, 5.8S rRNA, LSU-rRNA)"/>
    <property type="evidence" value="ECO:0007669"/>
    <property type="project" value="TreeGrafter"/>
</dbReference>
<reference evidence="12" key="1">
    <citation type="submission" date="2023-02" db="EMBL/GenBank/DDBJ databases">
        <title>Genome of toxic invasive species Heracleum sosnowskyi carries increased number of genes despite the absence of recent whole-genome duplications.</title>
        <authorList>
            <person name="Schelkunov M."/>
            <person name="Shtratnikova V."/>
            <person name="Makarenko M."/>
            <person name="Klepikova A."/>
            <person name="Omelchenko D."/>
            <person name="Novikova G."/>
            <person name="Obukhova E."/>
            <person name="Bogdanov V."/>
            <person name="Penin A."/>
            <person name="Logacheva M."/>
        </authorList>
    </citation>
    <scope>NUCLEOTIDE SEQUENCE</scope>
    <source>
        <strain evidence="12">Hsosn_3</strain>
        <tissue evidence="12">Leaf</tissue>
    </source>
</reference>
<accession>A0AAD8N0U8</accession>
<evidence type="ECO:0000256" key="1">
    <source>
        <dbReference type="ARBA" id="ARBA00004496"/>
    </source>
</evidence>
<keyword evidence="13" id="KW-1185">Reference proteome</keyword>
<evidence type="ECO:0000256" key="6">
    <source>
        <dbReference type="ARBA" id="ARBA00022835"/>
    </source>
</evidence>
<comment type="caution">
    <text evidence="12">The sequence shown here is derived from an EMBL/GenBank/DDBJ whole genome shotgun (WGS) entry which is preliminary data.</text>
</comment>
<dbReference type="Pfam" id="PF03725">
    <property type="entry name" value="RNase_PH_C"/>
    <property type="match status" value="1"/>
</dbReference>
<sequence length="299" mass="32448">MGAVNDFGDLSSEMEVDAFRRLFPLRFHERHLSESIRPDARSLGKARETILELGAVASADGSALAKIGFTTMMAAIKMEVMTPTTESPDEGCIAIEFHMPPICSPLVRPGRPAEVAAVVSKQLSDTIFSSGMINLKDLCLVSGKAAWMAYLDIYCLDADGALFDTALLSAVAAFSHLKIPVVSLNDDGRVVVSEAIEGQNEPVNKDKRKLKMSSIPFSLTCILHKDYILADPTAEEESIMDTLLTVVLDSSCQLVSLFKPGGTFVAYNSAIQDCIALTRQRVKELKRILTGAISEMEVD</sequence>
<gene>
    <name evidence="12" type="ORF">POM88_007363</name>
</gene>
<evidence type="ECO:0000256" key="4">
    <source>
        <dbReference type="ARBA" id="ARBA00022490"/>
    </source>
</evidence>
<dbReference type="GO" id="GO:0034475">
    <property type="term" value="P:U4 snRNA 3'-end processing"/>
    <property type="evidence" value="ECO:0007669"/>
    <property type="project" value="TreeGrafter"/>
</dbReference>
<dbReference type="InterPro" id="IPR027408">
    <property type="entry name" value="PNPase/RNase_PH_dom_sf"/>
</dbReference>
<reference evidence="12" key="2">
    <citation type="submission" date="2023-05" db="EMBL/GenBank/DDBJ databases">
        <authorList>
            <person name="Schelkunov M.I."/>
        </authorList>
    </citation>
    <scope>NUCLEOTIDE SEQUENCE</scope>
    <source>
        <strain evidence="12">Hsosn_3</strain>
        <tissue evidence="12">Leaf</tissue>
    </source>
</reference>
<dbReference type="InterPro" id="IPR033196">
    <property type="entry name" value="Rrp43"/>
</dbReference>
<name>A0AAD8N0U8_9APIA</name>
<keyword evidence="5" id="KW-0698">rRNA processing</keyword>
<dbReference type="InterPro" id="IPR036345">
    <property type="entry name" value="ExoRNase_PH_dom2_sf"/>
</dbReference>
<feature type="domain" description="Exoribonuclease phosphorolytic" evidence="10">
    <location>
        <begin position="46"/>
        <end position="180"/>
    </location>
</feature>
<dbReference type="AlphaFoldDB" id="A0AAD8N0U8"/>
<dbReference type="GO" id="GO:0034473">
    <property type="term" value="P:U1 snRNA 3'-end processing"/>
    <property type="evidence" value="ECO:0007669"/>
    <property type="project" value="TreeGrafter"/>
</dbReference>
<protein>
    <recommendedName>
        <fullName evidence="9">Ribosomal RNA-processing protein 43</fullName>
    </recommendedName>
</protein>
<keyword evidence="4" id="KW-0963">Cytoplasm</keyword>
<dbReference type="GO" id="GO:0071035">
    <property type="term" value="P:nuclear polyadenylation-dependent rRNA catabolic process"/>
    <property type="evidence" value="ECO:0007669"/>
    <property type="project" value="TreeGrafter"/>
</dbReference>
<dbReference type="GO" id="GO:0016075">
    <property type="term" value="P:rRNA catabolic process"/>
    <property type="evidence" value="ECO:0007669"/>
    <property type="project" value="TreeGrafter"/>
</dbReference>
<dbReference type="Gene3D" id="3.30.230.70">
    <property type="entry name" value="GHMP Kinase, N-terminal domain"/>
    <property type="match status" value="1"/>
</dbReference>
<dbReference type="PANTHER" id="PTHR11097">
    <property type="entry name" value="EXOSOME COMPLEX EXONUCLEASE RIBOSOMAL RNA PROCESSING PROTEIN"/>
    <property type="match status" value="1"/>
</dbReference>
<dbReference type="Proteomes" id="UP001237642">
    <property type="component" value="Unassembled WGS sequence"/>
</dbReference>
<evidence type="ECO:0000313" key="12">
    <source>
        <dbReference type="EMBL" id="KAK1397500.1"/>
    </source>
</evidence>
<organism evidence="12 13">
    <name type="scientific">Heracleum sosnowskyi</name>
    <dbReference type="NCBI Taxonomy" id="360622"/>
    <lineage>
        <taxon>Eukaryota</taxon>
        <taxon>Viridiplantae</taxon>
        <taxon>Streptophyta</taxon>
        <taxon>Embryophyta</taxon>
        <taxon>Tracheophyta</taxon>
        <taxon>Spermatophyta</taxon>
        <taxon>Magnoliopsida</taxon>
        <taxon>eudicotyledons</taxon>
        <taxon>Gunneridae</taxon>
        <taxon>Pentapetalae</taxon>
        <taxon>asterids</taxon>
        <taxon>campanulids</taxon>
        <taxon>Apiales</taxon>
        <taxon>Apiaceae</taxon>
        <taxon>Apioideae</taxon>
        <taxon>apioid superclade</taxon>
        <taxon>Tordylieae</taxon>
        <taxon>Tordyliinae</taxon>
        <taxon>Heracleum</taxon>
    </lineage>
</organism>
<dbReference type="GO" id="GO:0034476">
    <property type="term" value="P:U5 snRNA 3'-end processing"/>
    <property type="evidence" value="ECO:0007669"/>
    <property type="project" value="TreeGrafter"/>
</dbReference>
<evidence type="ECO:0000256" key="3">
    <source>
        <dbReference type="ARBA" id="ARBA00006678"/>
    </source>
</evidence>
<dbReference type="InterPro" id="IPR015847">
    <property type="entry name" value="ExoRNase_PH_dom2"/>
</dbReference>
<proteinExistence type="inferred from homology"/>
<keyword evidence="8" id="KW-0539">Nucleus</keyword>
<dbReference type="GO" id="GO:0071038">
    <property type="term" value="P:TRAMP-dependent tRNA surveillance pathway"/>
    <property type="evidence" value="ECO:0007669"/>
    <property type="project" value="TreeGrafter"/>
</dbReference>
<dbReference type="CDD" id="cd11369">
    <property type="entry name" value="RNase_PH_RRP43"/>
    <property type="match status" value="1"/>
</dbReference>
<dbReference type="InterPro" id="IPR050590">
    <property type="entry name" value="Exosome_comp_Rrp42_subfam"/>
</dbReference>
<dbReference type="GO" id="GO:0035925">
    <property type="term" value="F:mRNA 3'-UTR AU-rich region binding"/>
    <property type="evidence" value="ECO:0007669"/>
    <property type="project" value="TreeGrafter"/>
</dbReference>
<dbReference type="InterPro" id="IPR020568">
    <property type="entry name" value="Ribosomal_Su5_D2-typ_SF"/>
</dbReference>
<dbReference type="GO" id="GO:0000176">
    <property type="term" value="C:nuclear exosome (RNase complex)"/>
    <property type="evidence" value="ECO:0007669"/>
    <property type="project" value="TreeGrafter"/>
</dbReference>
<dbReference type="SUPFAM" id="SSF54211">
    <property type="entry name" value="Ribosomal protein S5 domain 2-like"/>
    <property type="match status" value="1"/>
</dbReference>
<dbReference type="SUPFAM" id="SSF55666">
    <property type="entry name" value="Ribonuclease PH domain 2-like"/>
    <property type="match status" value="1"/>
</dbReference>
<dbReference type="GO" id="GO:0005730">
    <property type="term" value="C:nucleolus"/>
    <property type="evidence" value="ECO:0007669"/>
    <property type="project" value="UniProtKB-SubCell"/>
</dbReference>
<dbReference type="EMBL" id="JAUIZM010000002">
    <property type="protein sequence ID" value="KAK1397500.1"/>
    <property type="molecule type" value="Genomic_DNA"/>
</dbReference>
<keyword evidence="6" id="KW-0271">Exosome</keyword>
<evidence type="ECO:0000256" key="8">
    <source>
        <dbReference type="ARBA" id="ARBA00023242"/>
    </source>
</evidence>
<dbReference type="PANTHER" id="PTHR11097:SF9">
    <property type="entry name" value="EXOSOME COMPLEX COMPONENT RRP43"/>
    <property type="match status" value="1"/>
</dbReference>
<dbReference type="FunFam" id="3.30.230.70:FF:000018">
    <property type="entry name" value="Exosome complex exonuclease RRP43"/>
    <property type="match status" value="1"/>
</dbReference>
<evidence type="ECO:0000256" key="2">
    <source>
        <dbReference type="ARBA" id="ARBA00004604"/>
    </source>
</evidence>
<evidence type="ECO:0000313" key="13">
    <source>
        <dbReference type="Proteomes" id="UP001237642"/>
    </source>
</evidence>
<evidence type="ECO:0000256" key="5">
    <source>
        <dbReference type="ARBA" id="ARBA00022552"/>
    </source>
</evidence>
<feature type="domain" description="Exoribonuclease phosphorolytic" evidence="11">
    <location>
        <begin position="215"/>
        <end position="263"/>
    </location>
</feature>
<dbReference type="InterPro" id="IPR001247">
    <property type="entry name" value="ExoRNase_PH_dom1"/>
</dbReference>
<dbReference type="GO" id="GO:0000177">
    <property type="term" value="C:cytoplasmic exosome (RNase complex)"/>
    <property type="evidence" value="ECO:0007669"/>
    <property type="project" value="TreeGrafter"/>
</dbReference>
<evidence type="ECO:0000259" key="10">
    <source>
        <dbReference type="Pfam" id="PF01138"/>
    </source>
</evidence>
<evidence type="ECO:0000256" key="9">
    <source>
        <dbReference type="ARBA" id="ARBA00030617"/>
    </source>
</evidence>
<evidence type="ECO:0000256" key="7">
    <source>
        <dbReference type="ARBA" id="ARBA00022884"/>
    </source>
</evidence>
<keyword evidence="7" id="KW-0694">RNA-binding</keyword>